<evidence type="ECO:0000256" key="2">
    <source>
        <dbReference type="SAM" id="SignalP"/>
    </source>
</evidence>
<feature type="signal peptide" evidence="2">
    <location>
        <begin position="1"/>
        <end position="27"/>
    </location>
</feature>
<dbReference type="Proteomes" id="UP000287394">
    <property type="component" value="Chromosome"/>
</dbReference>
<keyword evidence="4" id="KW-1185">Reference proteome</keyword>
<name>A0A402D3B3_9BACT</name>
<dbReference type="EMBL" id="AP025739">
    <property type="protein sequence ID" value="BDI28587.1"/>
    <property type="molecule type" value="Genomic_DNA"/>
</dbReference>
<dbReference type="PROSITE" id="PS51257">
    <property type="entry name" value="PROKAR_LIPOPROTEIN"/>
    <property type="match status" value="1"/>
</dbReference>
<accession>A0A402D3B3</accession>
<feature type="region of interest" description="Disordered" evidence="1">
    <location>
        <begin position="24"/>
        <end position="71"/>
    </location>
</feature>
<feature type="compositionally biased region" description="Basic and acidic residues" evidence="1">
    <location>
        <begin position="48"/>
        <end position="60"/>
    </location>
</feature>
<reference evidence="3 4" key="1">
    <citation type="journal article" date="2019" name="Int. J. Syst. Evol. Microbiol.">
        <title>Capsulimonas corticalis gen. nov., sp. nov., an aerobic capsulated bacterium, of a novel bacterial order, Capsulimonadales ord. nov., of the class Armatimonadia of the phylum Armatimonadetes.</title>
        <authorList>
            <person name="Li J."/>
            <person name="Kudo C."/>
            <person name="Tonouchi A."/>
        </authorList>
    </citation>
    <scope>NUCLEOTIDE SEQUENCE [LARGE SCALE GENOMIC DNA]</scope>
    <source>
        <strain evidence="3 4">AX-7</strain>
    </source>
</reference>
<dbReference type="AlphaFoldDB" id="A0A402D3B3"/>
<dbReference type="KEGG" id="ccot:CCAX7_006380"/>
<organism evidence="3 4">
    <name type="scientific">Capsulimonas corticalis</name>
    <dbReference type="NCBI Taxonomy" id="2219043"/>
    <lineage>
        <taxon>Bacteria</taxon>
        <taxon>Bacillati</taxon>
        <taxon>Armatimonadota</taxon>
        <taxon>Armatimonadia</taxon>
        <taxon>Capsulimonadales</taxon>
        <taxon>Capsulimonadaceae</taxon>
        <taxon>Capsulimonas</taxon>
    </lineage>
</organism>
<sequence length="71" mass="7426">MTHTKKTAWAIRLALLAALAASGCSHSQNPGGKISSEQIQAMSGRPPTADELRRSQESEARAVIPPTGTGK</sequence>
<dbReference type="RefSeq" id="WP_119324041.1">
    <property type="nucleotide sequence ID" value="NZ_AP025739.1"/>
</dbReference>
<evidence type="ECO:0000313" key="3">
    <source>
        <dbReference type="EMBL" id="BDI28587.1"/>
    </source>
</evidence>
<feature type="chain" id="PRO_5043490005" evidence="2">
    <location>
        <begin position="28"/>
        <end position="71"/>
    </location>
</feature>
<gene>
    <name evidence="3" type="ORF">CCAX7_006380</name>
</gene>
<feature type="compositionally biased region" description="Polar residues" evidence="1">
    <location>
        <begin position="24"/>
        <end position="41"/>
    </location>
</feature>
<proteinExistence type="predicted"/>
<evidence type="ECO:0000256" key="1">
    <source>
        <dbReference type="SAM" id="MobiDB-lite"/>
    </source>
</evidence>
<protein>
    <submittedName>
        <fullName evidence="3">Uncharacterized protein</fullName>
    </submittedName>
</protein>
<keyword evidence="2" id="KW-0732">Signal</keyword>
<evidence type="ECO:0000313" key="4">
    <source>
        <dbReference type="Proteomes" id="UP000287394"/>
    </source>
</evidence>